<dbReference type="Proteomes" id="UP001283341">
    <property type="component" value="Unassembled WGS sequence"/>
</dbReference>
<reference evidence="8" key="2">
    <citation type="submission" date="2023-06" db="EMBL/GenBank/DDBJ databases">
        <authorList>
            <consortium name="Lawrence Berkeley National Laboratory"/>
            <person name="Haridas S."/>
            <person name="Hensen N."/>
            <person name="Bonometti L."/>
            <person name="Westerberg I."/>
            <person name="Brannstrom I.O."/>
            <person name="Guillou S."/>
            <person name="Cros-Aarteil S."/>
            <person name="Calhoun S."/>
            <person name="Kuo A."/>
            <person name="Mondo S."/>
            <person name="Pangilinan J."/>
            <person name="Riley R."/>
            <person name="Labutti K."/>
            <person name="Andreopoulos B."/>
            <person name="Lipzen A."/>
            <person name="Chen C."/>
            <person name="Yanf M."/>
            <person name="Daum C."/>
            <person name="Ng V."/>
            <person name="Clum A."/>
            <person name="Steindorff A."/>
            <person name="Ohm R."/>
            <person name="Martin F."/>
            <person name="Silar P."/>
            <person name="Natvig D."/>
            <person name="Lalanne C."/>
            <person name="Gautier V."/>
            <person name="Ament-Velasquez S.L."/>
            <person name="Kruys A."/>
            <person name="Hutchinson M.I."/>
            <person name="Powell A.J."/>
            <person name="Barry K."/>
            <person name="Miller A.N."/>
            <person name="Grigoriev I.V."/>
            <person name="Debuchy R."/>
            <person name="Gladieux P."/>
            <person name="Thoren M.H."/>
            <person name="Johannesson H."/>
        </authorList>
    </citation>
    <scope>NUCLEOTIDE SEQUENCE</scope>
    <source>
        <strain evidence="8">CBS 118394</strain>
    </source>
</reference>
<evidence type="ECO:0000256" key="3">
    <source>
        <dbReference type="ARBA" id="ARBA00022980"/>
    </source>
</evidence>
<accession>A0AAE0HYE2</accession>
<evidence type="ECO:0000256" key="4">
    <source>
        <dbReference type="ARBA" id="ARBA00023128"/>
    </source>
</evidence>
<evidence type="ECO:0000313" key="9">
    <source>
        <dbReference type="Proteomes" id="UP001283341"/>
    </source>
</evidence>
<dbReference type="EMBL" id="JAUEDM010000006">
    <property type="protein sequence ID" value="KAK3315142.1"/>
    <property type="molecule type" value="Genomic_DNA"/>
</dbReference>
<evidence type="ECO:0000256" key="1">
    <source>
        <dbReference type="ARBA" id="ARBA00004173"/>
    </source>
</evidence>
<evidence type="ECO:0000256" key="7">
    <source>
        <dbReference type="SAM" id="MobiDB-lite"/>
    </source>
</evidence>
<organism evidence="8 9">
    <name type="scientific">Apodospora peruviana</name>
    <dbReference type="NCBI Taxonomy" id="516989"/>
    <lineage>
        <taxon>Eukaryota</taxon>
        <taxon>Fungi</taxon>
        <taxon>Dikarya</taxon>
        <taxon>Ascomycota</taxon>
        <taxon>Pezizomycotina</taxon>
        <taxon>Sordariomycetes</taxon>
        <taxon>Sordariomycetidae</taxon>
        <taxon>Sordariales</taxon>
        <taxon>Lasiosphaeriaceae</taxon>
        <taxon>Apodospora</taxon>
    </lineage>
</organism>
<reference evidence="8" key="1">
    <citation type="journal article" date="2023" name="Mol. Phylogenet. Evol.">
        <title>Genome-scale phylogeny and comparative genomics of the fungal order Sordariales.</title>
        <authorList>
            <person name="Hensen N."/>
            <person name="Bonometti L."/>
            <person name="Westerberg I."/>
            <person name="Brannstrom I.O."/>
            <person name="Guillou S."/>
            <person name="Cros-Aarteil S."/>
            <person name="Calhoun S."/>
            <person name="Haridas S."/>
            <person name="Kuo A."/>
            <person name="Mondo S."/>
            <person name="Pangilinan J."/>
            <person name="Riley R."/>
            <person name="LaButti K."/>
            <person name="Andreopoulos B."/>
            <person name="Lipzen A."/>
            <person name="Chen C."/>
            <person name="Yan M."/>
            <person name="Daum C."/>
            <person name="Ng V."/>
            <person name="Clum A."/>
            <person name="Steindorff A."/>
            <person name="Ohm R.A."/>
            <person name="Martin F."/>
            <person name="Silar P."/>
            <person name="Natvig D.O."/>
            <person name="Lalanne C."/>
            <person name="Gautier V."/>
            <person name="Ament-Velasquez S.L."/>
            <person name="Kruys A."/>
            <person name="Hutchinson M.I."/>
            <person name="Powell A.J."/>
            <person name="Barry K."/>
            <person name="Miller A.N."/>
            <person name="Grigoriev I.V."/>
            <person name="Debuchy R."/>
            <person name="Gladieux P."/>
            <person name="Hiltunen Thoren M."/>
            <person name="Johannesson H."/>
        </authorList>
    </citation>
    <scope>NUCLEOTIDE SEQUENCE</scope>
    <source>
        <strain evidence="8">CBS 118394</strain>
    </source>
</reference>
<evidence type="ECO:0000256" key="5">
    <source>
        <dbReference type="ARBA" id="ARBA00023274"/>
    </source>
</evidence>
<feature type="compositionally biased region" description="Basic residues" evidence="7">
    <location>
        <begin position="86"/>
        <end position="96"/>
    </location>
</feature>
<dbReference type="AlphaFoldDB" id="A0AAE0HYE2"/>
<sequence>MSVPRARILDLMKARCQVFGTTFNPDGVRTGNKILRQRLKGPSIVSYYPRRLVTHQDFQKEFANLELTVNNEEEEDRLEHIQGLKSRGKGAPKKKNAPAAFKDKK</sequence>
<feature type="region of interest" description="Disordered" evidence="7">
    <location>
        <begin position="74"/>
        <end position="105"/>
    </location>
</feature>
<dbReference type="Pfam" id="PF08293">
    <property type="entry name" value="MRP-S33"/>
    <property type="match status" value="1"/>
</dbReference>
<proteinExistence type="inferred from homology"/>
<dbReference type="GO" id="GO:1990904">
    <property type="term" value="C:ribonucleoprotein complex"/>
    <property type="evidence" value="ECO:0007669"/>
    <property type="project" value="UniProtKB-KW"/>
</dbReference>
<protein>
    <recommendedName>
        <fullName evidence="6">Small ribosomal subunit protein mS33</fullName>
    </recommendedName>
</protein>
<comment type="similarity">
    <text evidence="2">Belongs to the mitochondrion-specific ribosomal protein mS33 family.</text>
</comment>
<dbReference type="GO" id="GO:0005739">
    <property type="term" value="C:mitochondrion"/>
    <property type="evidence" value="ECO:0007669"/>
    <property type="project" value="UniProtKB-SubCell"/>
</dbReference>
<evidence type="ECO:0000256" key="2">
    <source>
        <dbReference type="ARBA" id="ARBA00008970"/>
    </source>
</evidence>
<comment type="caution">
    <text evidence="8">The sequence shown here is derived from an EMBL/GenBank/DDBJ whole genome shotgun (WGS) entry which is preliminary data.</text>
</comment>
<dbReference type="InterPro" id="IPR013219">
    <property type="entry name" value="Ribosomal_mS33"/>
</dbReference>
<keyword evidence="4" id="KW-0496">Mitochondrion</keyword>
<evidence type="ECO:0000256" key="6">
    <source>
        <dbReference type="ARBA" id="ARBA00035132"/>
    </source>
</evidence>
<dbReference type="PANTHER" id="PTHR13362:SF2">
    <property type="entry name" value="SMALL RIBOSOMAL SUBUNIT PROTEIN MS33"/>
    <property type="match status" value="1"/>
</dbReference>
<name>A0AAE0HYE2_9PEZI</name>
<keyword evidence="5" id="KW-0687">Ribonucleoprotein</keyword>
<keyword evidence="3" id="KW-0689">Ribosomal protein</keyword>
<keyword evidence="9" id="KW-1185">Reference proteome</keyword>
<dbReference type="PANTHER" id="PTHR13362">
    <property type="entry name" value="MITOCHONDRIAL RIBOSOMAL PROTEIN S33"/>
    <property type="match status" value="1"/>
</dbReference>
<gene>
    <name evidence="8" type="ORF">B0H66DRAFT_564619</name>
</gene>
<comment type="subcellular location">
    <subcellularLocation>
        <location evidence="1">Mitochondrion</location>
    </subcellularLocation>
</comment>
<evidence type="ECO:0000313" key="8">
    <source>
        <dbReference type="EMBL" id="KAK3315142.1"/>
    </source>
</evidence>
<dbReference type="GO" id="GO:0005840">
    <property type="term" value="C:ribosome"/>
    <property type="evidence" value="ECO:0007669"/>
    <property type="project" value="UniProtKB-KW"/>
</dbReference>